<dbReference type="PANTHER" id="PTHR47873:SF1">
    <property type="entry name" value="ARM REPEAT SUPERFAMILY PROTEIN"/>
    <property type="match status" value="1"/>
</dbReference>
<organism evidence="3 4">
    <name type="scientific">Cajanus cajan</name>
    <name type="common">Pigeon pea</name>
    <name type="synonym">Cajanus indicus</name>
    <dbReference type="NCBI Taxonomy" id="3821"/>
    <lineage>
        <taxon>Eukaryota</taxon>
        <taxon>Viridiplantae</taxon>
        <taxon>Streptophyta</taxon>
        <taxon>Embryophyta</taxon>
        <taxon>Tracheophyta</taxon>
        <taxon>Spermatophyta</taxon>
        <taxon>Magnoliopsida</taxon>
        <taxon>eudicotyledons</taxon>
        <taxon>Gunneridae</taxon>
        <taxon>Pentapetalae</taxon>
        <taxon>rosids</taxon>
        <taxon>fabids</taxon>
        <taxon>Fabales</taxon>
        <taxon>Fabaceae</taxon>
        <taxon>Papilionoideae</taxon>
        <taxon>50 kb inversion clade</taxon>
        <taxon>NPAAA clade</taxon>
        <taxon>indigoferoid/millettioid clade</taxon>
        <taxon>Phaseoleae</taxon>
        <taxon>Cajanus</taxon>
    </lineage>
</organism>
<dbReference type="Gene3D" id="1.25.10.10">
    <property type="entry name" value="Leucine-rich Repeat Variant"/>
    <property type="match status" value="1"/>
</dbReference>
<dbReference type="SUPFAM" id="SSF48371">
    <property type="entry name" value="ARM repeat"/>
    <property type="match status" value="1"/>
</dbReference>
<sequence>MKTHHHHQPKLKTQLFSCGFFRHCAQTVLSPTGATPPLPLTPPRFQCESSTSSSSSQSFTQWRFSPTNTNTNTNINTNTNTNNLVKTNTTTTTTTTTLPPPPQILNLQELFHISELQLTTDPTTALHLLERSLVPNPPQDQPPCPTNLMRALIRNLPLATKILFALCLSHVNRRVAVETGAVSAIVEIAPELDGAPVERALAALELMCTLPEGAEEVRAHALAVPVMVTMMGKTGARGKEYAIGVLAVVYGGAGAELQTAPPEEVARAVELALQGECSARGRRKGAQLLKTLQQLSQPEIEAEPHTHAAN</sequence>
<protein>
    <submittedName>
        <fullName evidence="3">U-box domain-containing protein 26</fullName>
    </submittedName>
</protein>
<dbReference type="InterPro" id="IPR058678">
    <property type="entry name" value="ARM_PUB"/>
</dbReference>
<evidence type="ECO:0000313" key="4">
    <source>
        <dbReference type="Proteomes" id="UP000075243"/>
    </source>
</evidence>
<gene>
    <name evidence="3" type="ORF">KK1_011401</name>
</gene>
<feature type="region of interest" description="Disordered" evidence="1">
    <location>
        <begin position="66"/>
        <end position="85"/>
    </location>
</feature>
<dbReference type="Proteomes" id="UP000075243">
    <property type="component" value="Chromosome 6"/>
</dbReference>
<proteinExistence type="predicted"/>
<accession>A0A151TDP3</accession>
<name>A0A151TDP3_CAJCA</name>
<dbReference type="AlphaFoldDB" id="A0A151TDP3"/>
<dbReference type="InterPro" id="IPR011989">
    <property type="entry name" value="ARM-like"/>
</dbReference>
<evidence type="ECO:0000256" key="1">
    <source>
        <dbReference type="SAM" id="MobiDB-lite"/>
    </source>
</evidence>
<dbReference type="InterPro" id="IPR016024">
    <property type="entry name" value="ARM-type_fold"/>
</dbReference>
<dbReference type="OMA" id="PDENCIF"/>
<keyword evidence="4" id="KW-1185">Reference proteome</keyword>
<dbReference type="STRING" id="3821.A0A151TDP3"/>
<evidence type="ECO:0000313" key="3">
    <source>
        <dbReference type="EMBL" id="KYP65172.1"/>
    </source>
</evidence>
<reference evidence="3 4" key="1">
    <citation type="journal article" date="2012" name="Nat. Biotechnol.">
        <title>Draft genome sequence of pigeonpea (Cajanus cajan), an orphan legume crop of resource-poor farmers.</title>
        <authorList>
            <person name="Varshney R.K."/>
            <person name="Chen W."/>
            <person name="Li Y."/>
            <person name="Bharti A.K."/>
            <person name="Saxena R.K."/>
            <person name="Schlueter J.A."/>
            <person name="Donoghue M.T."/>
            <person name="Azam S."/>
            <person name="Fan G."/>
            <person name="Whaley A.M."/>
            <person name="Farmer A.D."/>
            <person name="Sheridan J."/>
            <person name="Iwata A."/>
            <person name="Tuteja R."/>
            <person name="Penmetsa R.V."/>
            <person name="Wu W."/>
            <person name="Upadhyaya H.D."/>
            <person name="Yang S.P."/>
            <person name="Shah T."/>
            <person name="Saxena K.B."/>
            <person name="Michael T."/>
            <person name="McCombie W.R."/>
            <person name="Yang B."/>
            <person name="Zhang G."/>
            <person name="Yang H."/>
            <person name="Wang J."/>
            <person name="Spillane C."/>
            <person name="Cook D.R."/>
            <person name="May G.D."/>
            <person name="Xu X."/>
            <person name="Jackson S.A."/>
        </authorList>
    </citation>
    <scope>NUCLEOTIDE SEQUENCE [LARGE SCALE GENOMIC DNA]</scope>
    <source>
        <strain evidence="4">cv. Asha</strain>
    </source>
</reference>
<dbReference type="EMBL" id="CM003608">
    <property type="protein sequence ID" value="KYP65172.1"/>
    <property type="molecule type" value="Genomic_DNA"/>
</dbReference>
<dbReference type="Pfam" id="PF25598">
    <property type="entry name" value="ARM_PUB"/>
    <property type="match status" value="1"/>
</dbReference>
<feature type="domain" description="U-box" evidence="2">
    <location>
        <begin position="160"/>
        <end position="295"/>
    </location>
</feature>
<dbReference type="PANTHER" id="PTHR47873">
    <property type="entry name" value="ARM REPEAT SUPERFAMILY PROTEIN"/>
    <property type="match status" value="1"/>
</dbReference>
<dbReference type="Gramene" id="C.cajan_11077.t">
    <property type="protein sequence ID" value="C.cajan_11077.t.cds1"/>
    <property type="gene ID" value="C.cajan_11077"/>
</dbReference>
<evidence type="ECO:0000259" key="2">
    <source>
        <dbReference type="Pfam" id="PF25598"/>
    </source>
</evidence>
<dbReference type="OrthoDB" id="1930451at2759"/>